<reference evidence="3" key="1">
    <citation type="submission" date="2016-10" db="EMBL/GenBank/DDBJ databases">
        <authorList>
            <person name="Wibberg D."/>
        </authorList>
    </citation>
    <scope>NUCLEOTIDE SEQUENCE [LARGE SCALE GENOMIC DNA]</scope>
</reference>
<gene>
    <name evidence="1" type="ORF">RTCCBAU85039_3242</name>
    <name evidence="2" type="ORF">SAMN05216228_10121</name>
</gene>
<evidence type="ECO:0000313" key="3">
    <source>
        <dbReference type="Proteomes" id="UP000183063"/>
    </source>
</evidence>
<dbReference type="Proteomes" id="UP000183063">
    <property type="component" value="Unassembled WGS sequence"/>
</dbReference>
<accession>A0A1H8M3T1</accession>
<reference evidence="2 4" key="3">
    <citation type="submission" date="2016-10" db="EMBL/GenBank/DDBJ databases">
        <authorList>
            <person name="Varghese N."/>
            <person name="Submissions S."/>
        </authorList>
    </citation>
    <scope>NUCLEOTIDE SEQUENCE [LARGE SCALE GENOMIC DNA]</scope>
    <source>
        <strain evidence="2 4">CGMCC 1.7071</strain>
    </source>
</reference>
<reference evidence="1" key="2">
    <citation type="submission" date="2016-10" db="EMBL/GenBank/DDBJ databases">
        <authorList>
            <person name="de Groot N.N."/>
        </authorList>
    </citation>
    <scope>NUCLEOTIDE SEQUENCE [LARGE SCALE GENOMIC DNA]</scope>
    <source>
        <strain evidence="1">CCBAU85039</strain>
    </source>
</reference>
<evidence type="ECO:0000313" key="1">
    <source>
        <dbReference type="EMBL" id="SEH94374.1"/>
    </source>
</evidence>
<dbReference type="EMBL" id="FOCV01000012">
    <property type="protein sequence ID" value="SEO11961.1"/>
    <property type="molecule type" value="Genomic_DNA"/>
</dbReference>
<organism evidence="1 3">
    <name type="scientific">Rhizobium tibeticum</name>
    <dbReference type="NCBI Taxonomy" id="501024"/>
    <lineage>
        <taxon>Bacteria</taxon>
        <taxon>Pseudomonadati</taxon>
        <taxon>Pseudomonadota</taxon>
        <taxon>Alphaproteobacteria</taxon>
        <taxon>Hyphomicrobiales</taxon>
        <taxon>Rhizobiaceae</taxon>
        <taxon>Rhizobium/Agrobacterium group</taxon>
        <taxon>Rhizobium</taxon>
    </lineage>
</organism>
<protein>
    <submittedName>
        <fullName evidence="1">Uncharacterized protein</fullName>
    </submittedName>
</protein>
<proteinExistence type="predicted"/>
<evidence type="ECO:0000313" key="4">
    <source>
        <dbReference type="Proteomes" id="UP000198939"/>
    </source>
</evidence>
<keyword evidence="4" id="KW-1185">Reference proteome</keyword>
<evidence type="ECO:0000313" key="2">
    <source>
        <dbReference type="EMBL" id="SEO11961.1"/>
    </source>
</evidence>
<name>A0A1H8M3T1_9HYPH</name>
<dbReference type="AlphaFoldDB" id="A0A1H8M3T1"/>
<sequence>MLAENDWDVLKTIRLWAKASHEAIHDKIASRLKVDPIDRFSLQFKLDTSLSDKDKFPLKLSDLIIMGRNPK</sequence>
<dbReference type="Proteomes" id="UP000198939">
    <property type="component" value="Unassembled WGS sequence"/>
</dbReference>
<dbReference type="RefSeq" id="WP_072376678.1">
    <property type="nucleotide sequence ID" value="NZ_FNXB01000015.1"/>
</dbReference>
<dbReference type="OrthoDB" id="1634373at2"/>
<dbReference type="EMBL" id="FNXB01000015">
    <property type="protein sequence ID" value="SEH94374.1"/>
    <property type="molecule type" value="Genomic_DNA"/>
</dbReference>